<protein>
    <recommendedName>
        <fullName evidence="8">MICOS complex subunit MIC13</fullName>
    </recommendedName>
</protein>
<keyword evidence="6 8" id="KW-0496">Mitochondrion</keyword>
<dbReference type="KEGG" id="dqu:106746264"/>
<evidence type="ECO:0000256" key="3">
    <source>
        <dbReference type="ARBA" id="ARBA00022692"/>
    </source>
</evidence>
<evidence type="ECO:0000256" key="5">
    <source>
        <dbReference type="ARBA" id="ARBA00022989"/>
    </source>
</evidence>
<keyword evidence="4 8" id="KW-0999">Mitochondrion inner membrane</keyword>
<evidence type="ECO:0000256" key="2">
    <source>
        <dbReference type="ARBA" id="ARBA00006771"/>
    </source>
</evidence>
<comment type="similarity">
    <text evidence="2 8">Belongs to the MICOS complex subunit Mic13 family.</text>
</comment>
<sequence>MGFVRLVHLLRSKDNAVIWFAVKSTLAGGIVYYSVQQGLWSKSEDSVQLYGKVYNNVAPYIKDNIPKKVVSELPPMLSASELCNSVKSTWNKGVIASMKFLSETPTHVSNGIESVSKTMGQFAEQQRAAEKSQ</sequence>
<comment type="function">
    <text evidence="8">Component of the MICOS complex, a large protein complex of the mitochondrial inner membrane that plays crucial roles in the maintenance of crista junctions, inner membrane architecture, and formation of contact sites to the outer membrane.</text>
</comment>
<comment type="subunit">
    <text evidence="8">Component of the mitochondrial contact site and cristae organizing system (MICOS) complex.</text>
</comment>
<dbReference type="GO" id="GO:0061617">
    <property type="term" value="C:MICOS complex"/>
    <property type="evidence" value="ECO:0007669"/>
    <property type="project" value="UniProtKB-UniRule"/>
</dbReference>
<evidence type="ECO:0000313" key="10">
    <source>
        <dbReference type="RefSeq" id="XP_014478131.1"/>
    </source>
</evidence>
<evidence type="ECO:0000256" key="6">
    <source>
        <dbReference type="ARBA" id="ARBA00023128"/>
    </source>
</evidence>
<evidence type="ECO:0000256" key="8">
    <source>
        <dbReference type="RuleBase" id="RU363009"/>
    </source>
</evidence>
<dbReference type="PANTHER" id="PTHR31816">
    <property type="entry name" value="MICOS COMPLEX SUBUNIT MIC13"/>
    <property type="match status" value="1"/>
</dbReference>
<dbReference type="Pfam" id="PF15884">
    <property type="entry name" value="QIL1"/>
    <property type="match status" value="1"/>
</dbReference>
<evidence type="ECO:0000313" key="9">
    <source>
        <dbReference type="Proteomes" id="UP000515204"/>
    </source>
</evidence>
<evidence type="ECO:0000256" key="1">
    <source>
        <dbReference type="ARBA" id="ARBA00004434"/>
    </source>
</evidence>
<evidence type="ECO:0000256" key="4">
    <source>
        <dbReference type="ARBA" id="ARBA00022792"/>
    </source>
</evidence>
<keyword evidence="9" id="KW-1185">Reference proteome</keyword>
<comment type="subcellular location">
    <subcellularLocation>
        <location evidence="1 8">Mitochondrion inner membrane</location>
        <topology evidence="1 8">Single-pass membrane protein</topology>
    </subcellularLocation>
</comment>
<dbReference type="GO" id="GO:0042407">
    <property type="term" value="P:cristae formation"/>
    <property type="evidence" value="ECO:0007669"/>
    <property type="project" value="TreeGrafter"/>
</dbReference>
<dbReference type="InterPro" id="IPR026769">
    <property type="entry name" value="Mic13"/>
</dbReference>
<dbReference type="Proteomes" id="UP000515204">
    <property type="component" value="Unplaced"/>
</dbReference>
<organism evidence="9 10">
    <name type="scientific">Dinoponera quadriceps</name>
    <name type="common">South American ant</name>
    <dbReference type="NCBI Taxonomy" id="609295"/>
    <lineage>
        <taxon>Eukaryota</taxon>
        <taxon>Metazoa</taxon>
        <taxon>Ecdysozoa</taxon>
        <taxon>Arthropoda</taxon>
        <taxon>Hexapoda</taxon>
        <taxon>Insecta</taxon>
        <taxon>Pterygota</taxon>
        <taxon>Neoptera</taxon>
        <taxon>Endopterygota</taxon>
        <taxon>Hymenoptera</taxon>
        <taxon>Apocrita</taxon>
        <taxon>Aculeata</taxon>
        <taxon>Formicoidea</taxon>
        <taxon>Formicidae</taxon>
        <taxon>Ponerinae</taxon>
        <taxon>Ponerini</taxon>
        <taxon>Dinoponera</taxon>
    </lineage>
</organism>
<keyword evidence="7" id="KW-0472">Membrane</keyword>
<reference evidence="10 11" key="1">
    <citation type="submission" date="2025-04" db="UniProtKB">
        <authorList>
            <consortium name="RefSeq"/>
        </authorList>
    </citation>
    <scope>IDENTIFICATION</scope>
</reference>
<dbReference type="OrthoDB" id="5948578at2759"/>
<dbReference type="AlphaFoldDB" id="A0A6P3XI41"/>
<proteinExistence type="inferred from homology"/>
<gene>
    <name evidence="10 11" type="primary">LOC106746264</name>
</gene>
<dbReference type="GeneID" id="106746264"/>
<keyword evidence="3" id="KW-0812">Transmembrane</keyword>
<dbReference type="RefSeq" id="XP_014478132.1">
    <property type="nucleotide sequence ID" value="XM_014622646.1"/>
</dbReference>
<dbReference type="GO" id="GO:0044284">
    <property type="term" value="C:mitochondrial crista junction"/>
    <property type="evidence" value="ECO:0007669"/>
    <property type="project" value="TreeGrafter"/>
</dbReference>
<accession>A0A6P3XI41</accession>
<name>A0A6P3XI41_DINQU</name>
<evidence type="ECO:0000313" key="11">
    <source>
        <dbReference type="RefSeq" id="XP_014478132.1"/>
    </source>
</evidence>
<dbReference type="RefSeq" id="XP_014478131.1">
    <property type="nucleotide sequence ID" value="XM_014622645.1"/>
</dbReference>
<dbReference type="PANTHER" id="PTHR31816:SF3">
    <property type="entry name" value="MICOS COMPLEX SUBUNIT MIC13"/>
    <property type="match status" value="1"/>
</dbReference>
<evidence type="ECO:0000256" key="7">
    <source>
        <dbReference type="ARBA" id="ARBA00023136"/>
    </source>
</evidence>
<keyword evidence="5" id="KW-1133">Transmembrane helix</keyword>